<gene>
    <name evidence="2" type="ORF">AOQ84DRAFT_391846</name>
</gene>
<proteinExistence type="predicted"/>
<protein>
    <submittedName>
        <fullName evidence="2">Uncharacterized protein</fullName>
    </submittedName>
</protein>
<dbReference type="AlphaFoldDB" id="A0A8E2ESQ1"/>
<feature type="compositionally biased region" description="Pro residues" evidence="1">
    <location>
        <begin position="84"/>
        <end position="99"/>
    </location>
</feature>
<evidence type="ECO:0000313" key="3">
    <source>
        <dbReference type="Proteomes" id="UP000250140"/>
    </source>
</evidence>
<dbReference type="EMBL" id="KV750643">
    <property type="protein sequence ID" value="OCL03983.1"/>
    <property type="molecule type" value="Genomic_DNA"/>
</dbReference>
<keyword evidence="3" id="KW-1185">Reference proteome</keyword>
<reference evidence="2 3" key="1">
    <citation type="journal article" date="2016" name="Nat. Commun.">
        <title>Ectomycorrhizal ecology is imprinted in the genome of the dominant symbiotic fungus Cenococcum geophilum.</title>
        <authorList>
            <consortium name="DOE Joint Genome Institute"/>
            <person name="Peter M."/>
            <person name="Kohler A."/>
            <person name="Ohm R.A."/>
            <person name="Kuo A."/>
            <person name="Krutzmann J."/>
            <person name="Morin E."/>
            <person name="Arend M."/>
            <person name="Barry K.W."/>
            <person name="Binder M."/>
            <person name="Choi C."/>
            <person name="Clum A."/>
            <person name="Copeland A."/>
            <person name="Grisel N."/>
            <person name="Haridas S."/>
            <person name="Kipfer T."/>
            <person name="LaButti K."/>
            <person name="Lindquist E."/>
            <person name="Lipzen A."/>
            <person name="Maire R."/>
            <person name="Meier B."/>
            <person name="Mihaltcheva S."/>
            <person name="Molinier V."/>
            <person name="Murat C."/>
            <person name="Poggeler S."/>
            <person name="Quandt C.A."/>
            <person name="Sperisen C."/>
            <person name="Tritt A."/>
            <person name="Tisserant E."/>
            <person name="Crous P.W."/>
            <person name="Henrissat B."/>
            <person name="Nehls U."/>
            <person name="Egli S."/>
            <person name="Spatafora J.W."/>
            <person name="Grigoriev I.V."/>
            <person name="Martin F.M."/>
        </authorList>
    </citation>
    <scope>NUCLEOTIDE SEQUENCE [LARGE SCALE GENOMIC DNA]</scope>
    <source>
        <strain evidence="2 3">CBS 207.34</strain>
    </source>
</reference>
<accession>A0A8E2ESQ1</accession>
<dbReference type="Proteomes" id="UP000250140">
    <property type="component" value="Unassembled WGS sequence"/>
</dbReference>
<feature type="non-terminal residue" evidence="2">
    <location>
        <position position="124"/>
    </location>
</feature>
<evidence type="ECO:0000256" key="1">
    <source>
        <dbReference type="SAM" id="MobiDB-lite"/>
    </source>
</evidence>
<name>A0A8E2ESQ1_9PEZI</name>
<evidence type="ECO:0000313" key="2">
    <source>
        <dbReference type="EMBL" id="OCL03983.1"/>
    </source>
</evidence>
<sequence length="124" mass="14106">MPRSPHPFLQPRLLQLQLQPPILPLQHRQHLSRLPPLQPQPLNKPPNHLLLPAQFFSRARLGSPHPPLLSVNPVPRLPHTRHPLPIPSLPPPPRLPPLRPLRLRAVPPPQNPPQPQPQPKPKPR</sequence>
<feature type="region of interest" description="Disordered" evidence="1">
    <location>
        <begin position="27"/>
        <end position="124"/>
    </location>
</feature>
<organism evidence="2 3">
    <name type="scientific">Glonium stellatum</name>
    <dbReference type="NCBI Taxonomy" id="574774"/>
    <lineage>
        <taxon>Eukaryota</taxon>
        <taxon>Fungi</taxon>
        <taxon>Dikarya</taxon>
        <taxon>Ascomycota</taxon>
        <taxon>Pezizomycotina</taxon>
        <taxon>Dothideomycetes</taxon>
        <taxon>Pleosporomycetidae</taxon>
        <taxon>Gloniales</taxon>
        <taxon>Gloniaceae</taxon>
        <taxon>Glonium</taxon>
    </lineage>
</organism>
<feature type="compositionally biased region" description="Pro residues" evidence="1">
    <location>
        <begin position="106"/>
        <end position="124"/>
    </location>
</feature>